<proteinExistence type="predicted"/>
<feature type="chain" id="PRO_5021795244" evidence="2">
    <location>
        <begin position="27"/>
        <end position="463"/>
    </location>
</feature>
<accession>A0A540XAS3</accession>
<evidence type="ECO:0000313" key="6">
    <source>
        <dbReference type="Proteomes" id="UP000315369"/>
    </source>
</evidence>
<dbReference type="PANTHER" id="PTHR36453:SF1">
    <property type="entry name" value="RIGHT HANDED BETA HELIX DOMAIN-CONTAINING PROTEIN"/>
    <property type="match status" value="1"/>
</dbReference>
<feature type="compositionally biased region" description="Polar residues" evidence="1">
    <location>
        <begin position="61"/>
        <end position="71"/>
    </location>
</feature>
<feature type="domain" description="DUF1565" evidence="3">
    <location>
        <begin position="64"/>
        <end position="102"/>
    </location>
</feature>
<evidence type="ECO:0000313" key="5">
    <source>
        <dbReference type="EMBL" id="TQF17794.1"/>
    </source>
</evidence>
<dbReference type="Pfam" id="PF07602">
    <property type="entry name" value="DUF1565"/>
    <property type="match status" value="1"/>
</dbReference>
<dbReference type="Proteomes" id="UP000315369">
    <property type="component" value="Unassembled WGS sequence"/>
</dbReference>
<dbReference type="PANTHER" id="PTHR36453">
    <property type="entry name" value="SECRETED PROTEIN-RELATED"/>
    <property type="match status" value="1"/>
</dbReference>
<feature type="region of interest" description="Disordered" evidence="1">
    <location>
        <begin position="29"/>
        <end position="73"/>
    </location>
</feature>
<protein>
    <submittedName>
        <fullName evidence="5">DUF1565 domain-containing protein</fullName>
    </submittedName>
</protein>
<organism evidence="5 6">
    <name type="scientific">Myxococcus llanfairpwllgwyngyllgogerychwyrndrobwllllantysiliogogogochensis</name>
    <dbReference type="NCBI Taxonomy" id="2590453"/>
    <lineage>
        <taxon>Bacteria</taxon>
        <taxon>Pseudomonadati</taxon>
        <taxon>Myxococcota</taxon>
        <taxon>Myxococcia</taxon>
        <taxon>Myxococcales</taxon>
        <taxon>Cystobacterineae</taxon>
        <taxon>Myxococcaceae</taxon>
        <taxon>Myxococcus</taxon>
    </lineage>
</organism>
<comment type="caution">
    <text evidence="5">The sequence shown here is derived from an EMBL/GenBank/DDBJ whole genome shotgun (WGS) entry which is preliminary data.</text>
</comment>
<dbReference type="AlphaFoldDB" id="A0A540XAS3"/>
<evidence type="ECO:0000259" key="3">
    <source>
        <dbReference type="Pfam" id="PF07602"/>
    </source>
</evidence>
<dbReference type="Pfam" id="PF13229">
    <property type="entry name" value="Beta_helix"/>
    <property type="match status" value="1"/>
</dbReference>
<gene>
    <name evidence="5" type="ORF">FJV41_01195</name>
</gene>
<dbReference type="InterPro" id="IPR006626">
    <property type="entry name" value="PbH1"/>
</dbReference>
<dbReference type="SUPFAM" id="SSF51126">
    <property type="entry name" value="Pectin lyase-like"/>
    <property type="match status" value="1"/>
</dbReference>
<name>A0A540XAS3_9BACT</name>
<keyword evidence="6" id="KW-1185">Reference proteome</keyword>
<feature type="signal peptide" evidence="2">
    <location>
        <begin position="1"/>
        <end position="26"/>
    </location>
</feature>
<dbReference type="InterPro" id="IPR039448">
    <property type="entry name" value="Beta_helix"/>
</dbReference>
<dbReference type="SMART" id="SM00710">
    <property type="entry name" value="PbH1"/>
    <property type="match status" value="9"/>
</dbReference>
<sequence length="463" mass="49681">MGMRVSQLTLGWGLACALWAFSPAWAASTTSPAKKEGDQGSGDTVRHATRRPKQFSREWHVSTSGSDTAAGTKQAPFRTIGRALRVVSPGEAIRVASGEYAEGLLIDNAVKAGRADAPITLVGEGRPRIVPTPKGGTLVQVRKPYWIVEGFEIDVRGQPRFAVLFEGNTTGSVLTGNDLHHGTLGAGIATYGGARDVLIENNHIHDFRKQPKGDSHGVVIQATSRGITVRGNDIHHNSGDSVQCLLPDKKEDAPASDILIENNLLHDNDENAVDIKTCHRVVIRDNTMYGFRKSPTSSGEALVIHYSARDVRVEDNTIHDAGRGISVGGSRIGDEPSPVGVVVSGNVIRDITQSGGSDGTGIRVENSREVQVVDNAISGTQGYGMMLGLGSNGAPSENLTVRGNSIQGRRLVRLGQRQHRPGLKMDRNRYGSNGTFKVDPQEETNLTDWRKSSGVDQQSTPLQ</sequence>
<feature type="region of interest" description="Disordered" evidence="1">
    <location>
        <begin position="415"/>
        <end position="463"/>
    </location>
</feature>
<evidence type="ECO:0000259" key="4">
    <source>
        <dbReference type="Pfam" id="PF13229"/>
    </source>
</evidence>
<dbReference type="EMBL" id="VIFM01000003">
    <property type="protein sequence ID" value="TQF17794.1"/>
    <property type="molecule type" value="Genomic_DNA"/>
</dbReference>
<dbReference type="InterPro" id="IPR011050">
    <property type="entry name" value="Pectin_lyase_fold/virulence"/>
</dbReference>
<dbReference type="OrthoDB" id="5522893at2"/>
<evidence type="ECO:0000256" key="2">
    <source>
        <dbReference type="SAM" id="SignalP"/>
    </source>
</evidence>
<evidence type="ECO:0000256" key="1">
    <source>
        <dbReference type="SAM" id="MobiDB-lite"/>
    </source>
</evidence>
<dbReference type="PROSITE" id="PS51257">
    <property type="entry name" value="PROKAR_LIPOPROTEIN"/>
    <property type="match status" value="1"/>
</dbReference>
<dbReference type="Gene3D" id="2.160.20.10">
    <property type="entry name" value="Single-stranded right-handed beta-helix, Pectin lyase-like"/>
    <property type="match status" value="2"/>
</dbReference>
<dbReference type="InterPro" id="IPR012334">
    <property type="entry name" value="Pectin_lyas_fold"/>
</dbReference>
<feature type="compositionally biased region" description="Polar residues" evidence="1">
    <location>
        <begin position="454"/>
        <end position="463"/>
    </location>
</feature>
<reference evidence="5 6" key="1">
    <citation type="submission" date="2019-06" db="EMBL/GenBank/DDBJ databases">
        <authorList>
            <person name="Livingstone P."/>
            <person name="Whitworth D."/>
        </authorList>
    </citation>
    <scope>NUCLEOTIDE SEQUENCE [LARGE SCALE GENOMIC DNA]</scope>
    <source>
        <strain evidence="5 6">AM401</strain>
    </source>
</reference>
<keyword evidence="2" id="KW-0732">Signal</keyword>
<feature type="domain" description="Right handed beta helix" evidence="4">
    <location>
        <begin position="256"/>
        <end position="406"/>
    </location>
</feature>
<dbReference type="InterPro" id="IPR011459">
    <property type="entry name" value="DUF1565"/>
</dbReference>